<dbReference type="Pfam" id="PF07364">
    <property type="entry name" value="DUF1485"/>
    <property type="match status" value="1"/>
</dbReference>
<dbReference type="GO" id="GO:0046872">
    <property type="term" value="F:metal ion binding"/>
    <property type="evidence" value="ECO:0007669"/>
    <property type="project" value="UniProtKB-KW"/>
</dbReference>
<dbReference type="EMBL" id="QVLS01000006">
    <property type="protein sequence ID" value="RFP78672.1"/>
    <property type="molecule type" value="Genomic_DNA"/>
</dbReference>
<comment type="function">
    <text evidence="1">Involved in peptidolytic degradation of cyclic heptapeptide hepatotoxin microcystin (MC).</text>
</comment>
<comment type="similarity">
    <text evidence="1">Belongs to the peptidase M81 family.</text>
</comment>
<protein>
    <recommendedName>
        <fullName evidence="1">Microcystinase C</fullName>
        <shortName evidence="1">MlrC</shortName>
    </recommendedName>
</protein>
<dbReference type="RefSeq" id="WP_116958969.1">
    <property type="nucleotide sequence ID" value="NZ_QVLS01000006.1"/>
</dbReference>
<gene>
    <name evidence="4" type="ORF">DY262_11295</name>
</gene>
<dbReference type="InterPro" id="IPR010799">
    <property type="entry name" value="MlrC_C"/>
</dbReference>
<dbReference type="GO" id="GO:0008237">
    <property type="term" value="F:metallopeptidase activity"/>
    <property type="evidence" value="ECO:0007669"/>
    <property type="project" value="UniProtKB-KW"/>
</dbReference>
<dbReference type="InterPro" id="IPR015995">
    <property type="entry name" value="MlrC_N"/>
</dbReference>
<accession>A0A372EJE7</accession>
<keyword evidence="1" id="KW-0482">Metalloprotease</keyword>
<comment type="caution">
    <text evidence="4">The sequence shown here is derived from an EMBL/GenBank/DDBJ whole genome shotgun (WGS) entry which is preliminary data.</text>
</comment>
<evidence type="ECO:0000259" key="2">
    <source>
        <dbReference type="Pfam" id="PF07171"/>
    </source>
</evidence>
<dbReference type="AlphaFoldDB" id="A0A372EJE7"/>
<evidence type="ECO:0000256" key="1">
    <source>
        <dbReference type="PIRNR" id="PIRNR012702"/>
    </source>
</evidence>
<evidence type="ECO:0000313" key="5">
    <source>
        <dbReference type="Proteomes" id="UP000261931"/>
    </source>
</evidence>
<name>A0A372EJE7_9BURK</name>
<sequence>MRSGPRIALGGFSHESNAFASAQDVGLAHFLARRDRPPLLLGDELPRGLARGSFPTTGFLRAIGADAHLRPLAWASGGAGGLVSDEAFEHIAQALLSRLRAVGALDGLFLELHGAMATPALDDPEAELLRRVRGVVGDQLPIVVTLDYHANLSPDFARLIDGAVVYRTYPHVDRVQCGELAARLVRRLAGGGRVPGVAIAHPPFLIPLHAQSTLAEPSRGLAAMSLADAGDVVSRCYAAGFPPGDSHWCGPSVMVHATHQAAADAACEALHRQVLDARAAFDARLLPCDTAVRLALRHAQAPGRGPVVLADVQDNPGAGGSAACTGVLAELVRQQAPDALLGILCDPEAAAAAHAAGEGACLGLALGGTHGVPDQPAFVGRFTVERLGDGRFTTTGQVAGGNATELGPMALLRLGGARVVVSSVRMQAFDPAPFHHLGADPAAAALLALKSTCHFRADFGAMAREILLVEAPGDAVANPARYPYRRLRPGVHRTP</sequence>
<reference evidence="4 5" key="1">
    <citation type="submission" date="2018-08" db="EMBL/GenBank/DDBJ databases">
        <title>Hydrogenophaga sp. LA-38 isolated from sludge.</title>
        <authorList>
            <person name="Im W.-T."/>
        </authorList>
    </citation>
    <scope>NUCLEOTIDE SEQUENCE [LARGE SCALE GENOMIC DNA]</scope>
    <source>
        <strain evidence="4 5">LA-38</strain>
    </source>
</reference>
<keyword evidence="1" id="KW-0479">Metal-binding</keyword>
<organism evidence="4 5">
    <name type="scientific">Hydrogenophaga borbori</name>
    <dbReference type="NCBI Taxonomy" id="2294117"/>
    <lineage>
        <taxon>Bacteria</taxon>
        <taxon>Pseudomonadati</taxon>
        <taxon>Pseudomonadota</taxon>
        <taxon>Betaproteobacteria</taxon>
        <taxon>Burkholderiales</taxon>
        <taxon>Comamonadaceae</taxon>
        <taxon>Hydrogenophaga</taxon>
    </lineage>
</organism>
<dbReference type="Proteomes" id="UP000261931">
    <property type="component" value="Unassembled WGS sequence"/>
</dbReference>
<dbReference type="InterPro" id="IPR009197">
    <property type="entry name" value="MlrC"/>
</dbReference>
<keyword evidence="1" id="KW-0645">Protease</keyword>
<comment type="cofactor">
    <cofactor evidence="1">
        <name>Zn(2+)</name>
        <dbReference type="ChEBI" id="CHEBI:29105"/>
    </cofactor>
    <text evidence="1">Binds 1 zinc ion per subunit.</text>
</comment>
<evidence type="ECO:0000259" key="3">
    <source>
        <dbReference type="Pfam" id="PF07364"/>
    </source>
</evidence>
<evidence type="ECO:0000313" key="4">
    <source>
        <dbReference type="EMBL" id="RFP78672.1"/>
    </source>
</evidence>
<dbReference type="Pfam" id="PF07171">
    <property type="entry name" value="MlrC_C"/>
    <property type="match status" value="1"/>
</dbReference>
<proteinExistence type="inferred from homology"/>
<keyword evidence="1" id="KW-0378">Hydrolase</keyword>
<feature type="domain" description="Microcystin LR degradation protein MlrC C-terminal" evidence="2">
    <location>
        <begin position="309"/>
        <end position="486"/>
    </location>
</feature>
<dbReference type="GO" id="GO:0006508">
    <property type="term" value="P:proteolysis"/>
    <property type="evidence" value="ECO:0007669"/>
    <property type="project" value="UniProtKB-KW"/>
</dbReference>
<keyword evidence="5" id="KW-1185">Reference proteome</keyword>
<feature type="domain" description="Microcystin LR degradation protein MlrC N-terminal" evidence="3">
    <location>
        <begin position="6"/>
        <end position="295"/>
    </location>
</feature>
<dbReference type="PIRSF" id="PIRSF012702">
    <property type="entry name" value="UCP012702"/>
    <property type="match status" value="1"/>
</dbReference>